<keyword evidence="2 12" id="KW-1003">Cell membrane</keyword>
<dbReference type="GO" id="GO:0005886">
    <property type="term" value="C:plasma membrane"/>
    <property type="evidence" value="ECO:0007669"/>
    <property type="project" value="UniProtKB-SubCell"/>
</dbReference>
<dbReference type="GO" id="GO:0004609">
    <property type="term" value="F:phosphatidylserine decarboxylase activity"/>
    <property type="evidence" value="ECO:0007669"/>
    <property type="project" value="UniProtKB-UniRule"/>
</dbReference>
<evidence type="ECO:0000256" key="9">
    <source>
        <dbReference type="ARBA" id="ARBA00023239"/>
    </source>
</evidence>
<comment type="catalytic activity">
    <reaction evidence="12">
        <text>a 1,2-diacyl-sn-glycero-3-phospho-L-serine + H(+) = a 1,2-diacyl-sn-glycero-3-phosphoethanolamine + CO2</text>
        <dbReference type="Rhea" id="RHEA:20828"/>
        <dbReference type="ChEBI" id="CHEBI:15378"/>
        <dbReference type="ChEBI" id="CHEBI:16526"/>
        <dbReference type="ChEBI" id="CHEBI:57262"/>
        <dbReference type="ChEBI" id="CHEBI:64612"/>
        <dbReference type="EC" id="4.1.1.65"/>
    </reaction>
</comment>
<evidence type="ECO:0000256" key="5">
    <source>
        <dbReference type="ARBA" id="ARBA00023098"/>
    </source>
</evidence>
<feature type="active site" description="Charge relay system; for autoendoproteolytic cleavage activity" evidence="12">
    <location>
        <position position="226"/>
    </location>
</feature>
<keyword evidence="8 12" id="KW-0594">Phospholipid biosynthesis</keyword>
<dbReference type="InterPro" id="IPR033178">
    <property type="entry name" value="PSD_type1_pro"/>
</dbReference>
<proteinExistence type="inferred from homology"/>
<dbReference type="EMBL" id="JAGYPG010000001">
    <property type="protein sequence ID" value="MBS4194761.1"/>
    <property type="molecule type" value="Genomic_DNA"/>
</dbReference>
<dbReference type="EC" id="4.1.1.65" evidence="12"/>
<reference evidence="13 14" key="1">
    <citation type="submission" date="2021-05" db="EMBL/GenBank/DDBJ databases">
        <title>Novel Bacillus species.</title>
        <authorList>
            <person name="Liu G."/>
        </authorList>
    </citation>
    <scope>NUCLEOTIDE SEQUENCE [LARGE SCALE GENOMIC DNA]</scope>
    <source>
        <strain evidence="14">FJAT-49780</strain>
    </source>
</reference>
<keyword evidence="10 12" id="KW-1208">Phospholipid metabolism</keyword>
<feature type="chain" id="PRO_5038202660" description="Phosphatidylserine decarboxylase alpha chain" evidence="12">
    <location>
        <begin position="226"/>
        <end position="260"/>
    </location>
</feature>
<keyword evidence="6 12" id="KW-0472">Membrane</keyword>
<dbReference type="PANTHER" id="PTHR10067:SF6">
    <property type="entry name" value="PHOSPHATIDYLSERINE DECARBOXYLASE PROENZYME, MITOCHONDRIAL"/>
    <property type="match status" value="1"/>
</dbReference>
<gene>
    <name evidence="12" type="primary">psd</name>
    <name evidence="13" type="ORF">KHA97_06685</name>
</gene>
<feature type="modified residue" description="Pyruvic acid (Ser); by autocatalysis" evidence="12">
    <location>
        <position position="226"/>
    </location>
</feature>
<dbReference type="Pfam" id="PF02666">
    <property type="entry name" value="PS_Dcarbxylase"/>
    <property type="match status" value="1"/>
</dbReference>
<feature type="active site" description="Charge relay system; for autoendoproteolytic cleavage activity" evidence="12">
    <location>
        <position position="142"/>
    </location>
</feature>
<dbReference type="NCBIfam" id="NF002853">
    <property type="entry name" value="PRK03140.1"/>
    <property type="match status" value="1"/>
</dbReference>
<dbReference type="GO" id="GO:0006646">
    <property type="term" value="P:phosphatidylethanolamine biosynthetic process"/>
    <property type="evidence" value="ECO:0007669"/>
    <property type="project" value="UniProtKB-UniRule"/>
</dbReference>
<evidence type="ECO:0000313" key="13">
    <source>
        <dbReference type="EMBL" id="MBS4194761.1"/>
    </source>
</evidence>
<sequence length="260" mass="29536">MKQKIYQSLIELTNGPFSAGLIKKLTHSKFSKYLIKSYARHYRINLEEMLEDINSYENLHHFFTRKLKDTVRLIDENPDSIVSPVDGVLEDIGKIEGNSTIIVKNKVYSISEMLGGNERSAKYSEGTYMILYLSPAHYHRIHSPIDAKIVDRYSLGSRSYPVNRLGLKYGNSTLSKNFRTVSELDHNGKLMAMVKVGAMFINSVEIINQGQKWKKGEEVAYFSFGSTVVLLFEKNSFKLNEDITVPSEIKVGQALGKLNI</sequence>
<comment type="subunit">
    <text evidence="12">Heterodimer of a large membrane-associated beta subunit and a small pyruvoyl-containing alpha subunit.</text>
</comment>
<feature type="active site" description="Schiff-base intermediate with substrate; via pyruvic acid; for decarboxylase activity" evidence="12">
    <location>
        <position position="226"/>
    </location>
</feature>
<evidence type="ECO:0000256" key="6">
    <source>
        <dbReference type="ARBA" id="ARBA00023136"/>
    </source>
</evidence>
<protein>
    <recommendedName>
        <fullName evidence="12">Phosphatidylserine decarboxylase proenzyme</fullName>
        <ecNumber evidence="12">4.1.1.65</ecNumber>
    </recommendedName>
    <component>
        <recommendedName>
            <fullName evidence="12">Phosphatidylserine decarboxylase alpha chain</fullName>
        </recommendedName>
    </component>
    <component>
        <recommendedName>
            <fullName evidence="12">Phosphatidylserine decarboxylase beta chain</fullName>
        </recommendedName>
    </component>
</protein>
<dbReference type="NCBIfam" id="TIGR00163">
    <property type="entry name" value="PS_decarb"/>
    <property type="match status" value="1"/>
</dbReference>
<comment type="pathway">
    <text evidence="1">Lipid metabolism.</text>
</comment>
<dbReference type="AlphaFoldDB" id="A0A942TDF5"/>
<keyword evidence="5 12" id="KW-0443">Lipid metabolism</keyword>
<evidence type="ECO:0000256" key="10">
    <source>
        <dbReference type="ARBA" id="ARBA00023264"/>
    </source>
</evidence>
<dbReference type="InterPro" id="IPR003817">
    <property type="entry name" value="PS_Dcarbxylase"/>
</dbReference>
<evidence type="ECO:0000256" key="3">
    <source>
        <dbReference type="ARBA" id="ARBA00022516"/>
    </source>
</evidence>
<feature type="chain" id="PRO_5038202661" description="Phosphatidylserine decarboxylase beta chain" evidence="12">
    <location>
        <begin position="1"/>
        <end position="225"/>
    </location>
</feature>
<evidence type="ECO:0000256" key="8">
    <source>
        <dbReference type="ARBA" id="ARBA00023209"/>
    </source>
</evidence>
<keyword evidence="9 12" id="KW-0456">Lyase</keyword>
<dbReference type="HAMAP" id="MF_00662">
    <property type="entry name" value="PS_decarb_PSD_B_type1"/>
    <property type="match status" value="1"/>
</dbReference>
<comment type="PTM">
    <text evidence="12">Is synthesized initially as an inactive proenzyme. Formation of the active enzyme involves a self-maturation process in which the active site pyruvoyl group is generated from an internal serine residue via an autocatalytic post-translational modification. Two non-identical subunits are generated from the proenzyme in this reaction, and the pyruvate is formed at the N-terminus of the alpha chain, which is derived from the carboxyl end of the proenzyme. The autoendoproteolytic cleavage occurs by a canonical serine protease mechanism, in which the side chain hydroxyl group of the serine supplies its oxygen atom to form the C-terminus of the beta chain, while the remainder of the serine residue undergoes an oxidative deamination to produce ammonia and the pyruvoyl prosthetic group on the alpha chain. During this reaction, the Ser that is part of the protease active site of the proenzyme becomes the pyruvoyl prosthetic group, which constitutes an essential element of the active site of the mature decarboxylase.</text>
</comment>
<organism evidence="13 14">
    <name type="scientific">Lederbergia citri</name>
    <dbReference type="NCBI Taxonomy" id="2833580"/>
    <lineage>
        <taxon>Bacteria</taxon>
        <taxon>Bacillati</taxon>
        <taxon>Bacillota</taxon>
        <taxon>Bacilli</taxon>
        <taxon>Bacillales</taxon>
        <taxon>Bacillaceae</taxon>
        <taxon>Lederbergia</taxon>
    </lineage>
</organism>
<keyword evidence="4 12" id="KW-0210">Decarboxylase</keyword>
<keyword evidence="14" id="KW-1185">Reference proteome</keyword>
<name>A0A942TDF5_9BACI</name>
<evidence type="ECO:0000256" key="1">
    <source>
        <dbReference type="ARBA" id="ARBA00005189"/>
    </source>
</evidence>
<evidence type="ECO:0000256" key="2">
    <source>
        <dbReference type="ARBA" id="ARBA00022475"/>
    </source>
</evidence>
<keyword evidence="7 12" id="KW-0865">Zymogen</keyword>
<comment type="caution">
    <text evidence="13">The sequence shown here is derived from an EMBL/GenBank/DDBJ whole genome shotgun (WGS) entry which is preliminary data.</text>
</comment>
<comment type="cofactor">
    <cofactor evidence="12">
        <name>pyruvate</name>
        <dbReference type="ChEBI" id="CHEBI:15361"/>
    </cofactor>
    <text evidence="12">Binds 1 pyruvoyl group covalently per subunit.</text>
</comment>
<comment type="subcellular location">
    <subcellularLocation>
        <location evidence="12">Cell membrane</location>
        <topology evidence="12">Peripheral membrane protein</topology>
    </subcellularLocation>
</comment>
<accession>A0A942TDF5</accession>
<keyword evidence="3 12" id="KW-0444">Lipid biosynthesis</keyword>
<evidence type="ECO:0000256" key="7">
    <source>
        <dbReference type="ARBA" id="ARBA00023145"/>
    </source>
</evidence>
<comment type="pathway">
    <text evidence="12">Phospholipid metabolism; phosphatidylethanolamine biosynthesis; phosphatidylethanolamine from CDP-diacylglycerol: step 2/2.</text>
</comment>
<evidence type="ECO:0000256" key="11">
    <source>
        <dbReference type="ARBA" id="ARBA00023317"/>
    </source>
</evidence>
<feature type="site" description="Cleavage (non-hydrolytic); by autocatalysis" evidence="12">
    <location>
        <begin position="225"/>
        <end position="226"/>
    </location>
</feature>
<comment type="function">
    <text evidence="12">Catalyzes the formation of phosphatidylethanolamine (PtdEtn) from phosphatidylserine (PtdSer).</text>
</comment>
<dbReference type="InterPro" id="IPR033177">
    <property type="entry name" value="PSD-B"/>
</dbReference>
<dbReference type="PANTHER" id="PTHR10067">
    <property type="entry name" value="PHOSPHATIDYLSERINE DECARBOXYLASE"/>
    <property type="match status" value="1"/>
</dbReference>
<feature type="active site" description="Charge relay system; for autoendoproteolytic cleavage activity" evidence="12">
    <location>
        <position position="86"/>
    </location>
</feature>
<comment type="similarity">
    <text evidence="12">Belongs to the phosphatidylserine decarboxylase family. PSD-B subfamily. Prokaryotic type I sub-subfamily.</text>
</comment>
<keyword evidence="11 12" id="KW-0670">Pyruvate</keyword>
<evidence type="ECO:0000256" key="12">
    <source>
        <dbReference type="HAMAP-Rule" id="MF_00662"/>
    </source>
</evidence>
<evidence type="ECO:0000256" key="4">
    <source>
        <dbReference type="ARBA" id="ARBA00022793"/>
    </source>
</evidence>
<dbReference type="Proteomes" id="UP000681414">
    <property type="component" value="Unassembled WGS sequence"/>
</dbReference>
<dbReference type="RefSeq" id="WP_213123919.1">
    <property type="nucleotide sequence ID" value="NZ_JAGYPG010000001.1"/>
</dbReference>
<evidence type="ECO:0000313" key="14">
    <source>
        <dbReference type="Proteomes" id="UP000681414"/>
    </source>
</evidence>